<gene>
    <name evidence="1" type="ORF">EUGRSUZ_C01717</name>
</gene>
<sequence length="95" mass="10913">MLKTLPEKAQISLKWLRVLEKKIASISTQSQMTLIPQQNHKPTSTCMSSYHESKDFGKSSVAKQHTGLQYDIIYTSDEVGSSHKRKHPNKEKWRA</sequence>
<evidence type="ECO:0000313" key="1">
    <source>
        <dbReference type="EMBL" id="KCW80352.1"/>
    </source>
</evidence>
<name>A0A059CPQ9_EUCGR</name>
<dbReference type="InParanoid" id="A0A059CPQ9"/>
<accession>A0A059CPQ9</accession>
<dbReference type="EMBL" id="KK198755">
    <property type="protein sequence ID" value="KCW80352.1"/>
    <property type="molecule type" value="Genomic_DNA"/>
</dbReference>
<protein>
    <submittedName>
        <fullName evidence="1">Uncharacterized protein</fullName>
    </submittedName>
</protein>
<organism evidence="1">
    <name type="scientific">Eucalyptus grandis</name>
    <name type="common">Flooded gum</name>
    <dbReference type="NCBI Taxonomy" id="71139"/>
    <lineage>
        <taxon>Eukaryota</taxon>
        <taxon>Viridiplantae</taxon>
        <taxon>Streptophyta</taxon>
        <taxon>Embryophyta</taxon>
        <taxon>Tracheophyta</taxon>
        <taxon>Spermatophyta</taxon>
        <taxon>Magnoliopsida</taxon>
        <taxon>eudicotyledons</taxon>
        <taxon>Gunneridae</taxon>
        <taxon>Pentapetalae</taxon>
        <taxon>rosids</taxon>
        <taxon>malvids</taxon>
        <taxon>Myrtales</taxon>
        <taxon>Myrtaceae</taxon>
        <taxon>Myrtoideae</taxon>
        <taxon>Eucalypteae</taxon>
        <taxon>Eucalyptus</taxon>
    </lineage>
</organism>
<reference evidence="1" key="1">
    <citation type="submission" date="2013-07" db="EMBL/GenBank/DDBJ databases">
        <title>The genome of Eucalyptus grandis.</title>
        <authorList>
            <person name="Schmutz J."/>
            <person name="Hayes R."/>
            <person name="Myburg A."/>
            <person name="Tuskan G."/>
            <person name="Grattapaglia D."/>
            <person name="Rokhsar D.S."/>
        </authorList>
    </citation>
    <scope>NUCLEOTIDE SEQUENCE</scope>
    <source>
        <tissue evidence="1">Leaf extractions</tissue>
    </source>
</reference>
<dbReference type="AlphaFoldDB" id="A0A059CPQ9"/>
<proteinExistence type="predicted"/>
<dbReference type="Gramene" id="KCW80352">
    <property type="protein sequence ID" value="KCW80352"/>
    <property type="gene ID" value="EUGRSUZ_C01717"/>
</dbReference>